<evidence type="ECO:0000256" key="4">
    <source>
        <dbReference type="ARBA" id="ARBA00022692"/>
    </source>
</evidence>
<evidence type="ECO:0000313" key="11">
    <source>
        <dbReference type="Proteomes" id="UP000199636"/>
    </source>
</evidence>
<dbReference type="PANTHER" id="PTHR30462:SF0">
    <property type="entry name" value="INTERMEMBRANE TRANSPORT PROTEIN YEBT"/>
    <property type="match status" value="1"/>
</dbReference>
<reference evidence="11" key="1">
    <citation type="submission" date="2016-10" db="EMBL/GenBank/DDBJ databases">
        <authorList>
            <person name="Varghese N."/>
            <person name="Submissions S."/>
        </authorList>
    </citation>
    <scope>NUCLEOTIDE SEQUENCE [LARGE SCALE GENOMIC DNA]</scope>
    <source>
        <strain evidence="11">CCM 7469</strain>
    </source>
</reference>
<evidence type="ECO:0000256" key="2">
    <source>
        <dbReference type="ARBA" id="ARBA00022475"/>
    </source>
</evidence>
<dbReference type="STRING" id="428992.SAMN05216272_11062"/>
<feature type="domain" description="Mce/MlaD" evidence="9">
    <location>
        <begin position="48"/>
        <end position="134"/>
    </location>
</feature>
<keyword evidence="2" id="KW-1003">Cell membrane</keyword>
<evidence type="ECO:0000256" key="8">
    <source>
        <dbReference type="SAM" id="Phobius"/>
    </source>
</evidence>
<keyword evidence="4 8" id="KW-0812">Transmembrane</keyword>
<dbReference type="AlphaFoldDB" id="A0A1G8KZY0"/>
<keyword evidence="5 8" id="KW-1133">Transmembrane helix</keyword>
<keyword evidence="11" id="KW-1185">Reference proteome</keyword>
<dbReference type="InterPro" id="IPR003399">
    <property type="entry name" value="Mce/MlaD"/>
</dbReference>
<feature type="domain" description="Mce/MlaD" evidence="9">
    <location>
        <begin position="293"/>
        <end position="401"/>
    </location>
</feature>
<evidence type="ECO:0000256" key="6">
    <source>
        <dbReference type="ARBA" id="ARBA00023136"/>
    </source>
</evidence>
<evidence type="ECO:0000256" key="7">
    <source>
        <dbReference type="SAM" id="MobiDB-lite"/>
    </source>
</evidence>
<feature type="region of interest" description="Disordered" evidence="7">
    <location>
        <begin position="518"/>
        <end position="549"/>
    </location>
</feature>
<dbReference type="PANTHER" id="PTHR30462">
    <property type="entry name" value="INTERMEMBRANE TRANSPORT PROTEIN PQIB-RELATED"/>
    <property type="match status" value="1"/>
</dbReference>
<evidence type="ECO:0000313" key="10">
    <source>
        <dbReference type="EMBL" id="SDI48946.1"/>
    </source>
</evidence>
<protein>
    <submittedName>
        <fullName evidence="10">Paraquat-inducible protein B</fullName>
    </submittedName>
</protein>
<feature type="compositionally biased region" description="Basic and acidic residues" evidence="7">
    <location>
        <begin position="518"/>
        <end position="531"/>
    </location>
</feature>
<gene>
    <name evidence="10" type="ORF">SAMN05216272_11062</name>
</gene>
<dbReference type="Pfam" id="PF02470">
    <property type="entry name" value="MlaD"/>
    <property type="match status" value="3"/>
</dbReference>
<sequence>MQEDTDAPVPGEAQVKTQRWSVSLVWIVPVVALLIGASLVVRNWMQEGPVISITFKTGQGLEAHKTQVKYRNVVIGEVTAVELAADKKSVSAKVQLNKEAESFATRDSVFWVVRPRIGAGGVSGVDTLFSGNFIGADAGQSGERAKTFTGLESPPAITYGEQGKSFHLHARDLGSLDIGSPVYFRKIPVGQVVSYALDPQGKGVDIGIFVLAPNDAFVTQDTRFWNASGVDVAFGADGIKVNTQSLSSILIGGVAFGLPERSTVDQPAAEKASFELFADEQSALAPPDGLAQYFRLRFDESLRGLKPGAPVEFMGMEVGKVLSVQLDFDIKTRTFPVIVDAVLFPQRIGPAHQKMIDELKHVPSNQEATSRLLANFVEHGLRAQPRTGNLLTGQLYISLDFYPDAAKVDFDPSLRPFRLPTIPGSLDKLQDEVQKVIDKINKLPLESIASNLNGNLVEMRKGLKHFNDQTLPGVQATLDDLRKTLQSANTTLDEGSPQREQVSQTLRELERMSRSLRELSDYLSRHPESLLRGRPQNAESTNLQPRSSN</sequence>
<keyword evidence="6 8" id="KW-0472">Membrane</keyword>
<evidence type="ECO:0000256" key="3">
    <source>
        <dbReference type="ARBA" id="ARBA00022519"/>
    </source>
</evidence>
<proteinExistence type="predicted"/>
<dbReference type="EMBL" id="FNDS01000010">
    <property type="protein sequence ID" value="SDI48946.1"/>
    <property type="molecule type" value="Genomic_DNA"/>
</dbReference>
<feature type="domain" description="Mce/MlaD" evidence="9">
    <location>
        <begin position="163"/>
        <end position="223"/>
    </location>
</feature>
<keyword evidence="3" id="KW-0997">Cell inner membrane</keyword>
<dbReference type="InterPro" id="IPR051800">
    <property type="entry name" value="PqiA-PqiB_transport"/>
</dbReference>
<dbReference type="Proteomes" id="UP000199636">
    <property type="component" value="Unassembled WGS sequence"/>
</dbReference>
<feature type="transmembrane region" description="Helical" evidence="8">
    <location>
        <begin position="20"/>
        <end position="41"/>
    </location>
</feature>
<evidence type="ECO:0000259" key="9">
    <source>
        <dbReference type="Pfam" id="PF02470"/>
    </source>
</evidence>
<comment type="subcellular location">
    <subcellularLocation>
        <location evidence="1">Cell inner membrane</location>
    </subcellularLocation>
</comment>
<dbReference type="RefSeq" id="WP_090266184.1">
    <property type="nucleotide sequence ID" value="NZ_FNDS01000010.1"/>
</dbReference>
<dbReference type="OrthoDB" id="9806984at2"/>
<feature type="compositionally biased region" description="Polar residues" evidence="7">
    <location>
        <begin position="537"/>
        <end position="549"/>
    </location>
</feature>
<name>A0A1G8KZY0_9PSED</name>
<evidence type="ECO:0000256" key="1">
    <source>
        <dbReference type="ARBA" id="ARBA00004533"/>
    </source>
</evidence>
<accession>A0A1G8KZY0</accession>
<organism evidence="10 11">
    <name type="scientific">Pseudomonas panipatensis</name>
    <dbReference type="NCBI Taxonomy" id="428992"/>
    <lineage>
        <taxon>Bacteria</taxon>
        <taxon>Pseudomonadati</taxon>
        <taxon>Pseudomonadota</taxon>
        <taxon>Gammaproteobacteria</taxon>
        <taxon>Pseudomonadales</taxon>
        <taxon>Pseudomonadaceae</taxon>
        <taxon>Pseudomonas</taxon>
    </lineage>
</organism>
<evidence type="ECO:0000256" key="5">
    <source>
        <dbReference type="ARBA" id="ARBA00022989"/>
    </source>
</evidence>
<dbReference type="GO" id="GO:0005886">
    <property type="term" value="C:plasma membrane"/>
    <property type="evidence" value="ECO:0007669"/>
    <property type="project" value="UniProtKB-SubCell"/>
</dbReference>